<dbReference type="Pfam" id="PF02545">
    <property type="entry name" value="Maf"/>
    <property type="match status" value="1"/>
</dbReference>
<evidence type="ECO:0000256" key="1">
    <source>
        <dbReference type="ARBA" id="ARBA00001968"/>
    </source>
</evidence>
<keyword evidence="2 4" id="KW-0378">Hydrolase</keyword>
<dbReference type="InterPro" id="IPR029001">
    <property type="entry name" value="ITPase-like_fam"/>
</dbReference>
<comment type="catalytic activity">
    <reaction evidence="4">
        <text>UTP + H2O = UMP + diphosphate + H(+)</text>
        <dbReference type="Rhea" id="RHEA:29395"/>
        <dbReference type="ChEBI" id="CHEBI:15377"/>
        <dbReference type="ChEBI" id="CHEBI:15378"/>
        <dbReference type="ChEBI" id="CHEBI:33019"/>
        <dbReference type="ChEBI" id="CHEBI:46398"/>
        <dbReference type="ChEBI" id="CHEBI:57865"/>
        <dbReference type="EC" id="3.6.1.9"/>
    </reaction>
</comment>
<comment type="catalytic activity">
    <reaction evidence="4">
        <text>dTTP + H2O = dTMP + diphosphate + H(+)</text>
        <dbReference type="Rhea" id="RHEA:28534"/>
        <dbReference type="ChEBI" id="CHEBI:15377"/>
        <dbReference type="ChEBI" id="CHEBI:15378"/>
        <dbReference type="ChEBI" id="CHEBI:33019"/>
        <dbReference type="ChEBI" id="CHEBI:37568"/>
        <dbReference type="ChEBI" id="CHEBI:63528"/>
        <dbReference type="EC" id="3.6.1.9"/>
    </reaction>
</comment>
<dbReference type="Gene3D" id="3.90.950.10">
    <property type="match status" value="1"/>
</dbReference>
<reference evidence="6" key="1">
    <citation type="journal article" date="2019" name="Int. J. Syst. Evol. Microbiol.">
        <title>The Global Catalogue of Microorganisms (GCM) 10K type strain sequencing project: providing services to taxonomists for standard genome sequencing and annotation.</title>
        <authorList>
            <consortium name="The Broad Institute Genomics Platform"/>
            <consortium name="The Broad Institute Genome Sequencing Center for Infectious Disease"/>
            <person name="Wu L."/>
            <person name="Ma J."/>
        </authorList>
    </citation>
    <scope>NUCLEOTIDE SEQUENCE [LARGE SCALE GENOMIC DNA]</scope>
    <source>
        <strain evidence="6">IBRC 10765</strain>
    </source>
</reference>
<dbReference type="PIRSF" id="PIRSF006305">
    <property type="entry name" value="Maf"/>
    <property type="match status" value="1"/>
</dbReference>
<evidence type="ECO:0000313" key="6">
    <source>
        <dbReference type="Proteomes" id="UP001595617"/>
    </source>
</evidence>
<dbReference type="GO" id="GO:0016787">
    <property type="term" value="F:hydrolase activity"/>
    <property type="evidence" value="ECO:0007669"/>
    <property type="project" value="UniProtKB-KW"/>
</dbReference>
<dbReference type="CDD" id="cd00555">
    <property type="entry name" value="Maf"/>
    <property type="match status" value="1"/>
</dbReference>
<feature type="site" description="Important for substrate specificity" evidence="4">
    <location>
        <position position="11"/>
    </location>
</feature>
<protein>
    <recommendedName>
        <fullName evidence="4">dTTP/UTP pyrophosphatase</fullName>
        <shortName evidence="4">dTTPase/UTPase</shortName>
        <ecNumber evidence="4">3.6.1.9</ecNumber>
    </recommendedName>
    <alternativeName>
        <fullName evidence="4">Nucleoside triphosphate pyrophosphatase</fullName>
    </alternativeName>
    <alternativeName>
        <fullName evidence="4">Nucleotide pyrophosphatase</fullName>
        <shortName evidence="4">Nucleotide PPase</shortName>
    </alternativeName>
</protein>
<evidence type="ECO:0000256" key="2">
    <source>
        <dbReference type="ARBA" id="ARBA00022801"/>
    </source>
</evidence>
<sequence>MSLILASGSPRRRELLQLLGVPFRVLVADIDETPGSGETPETYVQRMASEKAQAVWTTLTAAERASSVVLAADTTVVLGSRIMGKPVDYDDARRMLLHLSGQTHQVLTAFALATARGVSGDFHCTQVTFKTLSEQEILAYWNSGEPADKAGAYGIQGRGARYIRAIEGSYHSVMGLPLDRVADHLEAAGITLWQEQTVHEF</sequence>
<evidence type="ECO:0000256" key="3">
    <source>
        <dbReference type="ARBA" id="ARBA00023080"/>
    </source>
</evidence>
<dbReference type="InterPro" id="IPR003697">
    <property type="entry name" value="Maf-like"/>
</dbReference>
<feature type="site" description="Important for substrate specificity" evidence="4">
    <location>
        <position position="156"/>
    </location>
</feature>
<keyword evidence="4" id="KW-0963">Cytoplasm</keyword>
<feature type="active site" description="Proton acceptor" evidence="4">
    <location>
        <position position="73"/>
    </location>
</feature>
<name>A0ABV7ZYY1_9GAMM</name>
<gene>
    <name evidence="5" type="ORF">ACFOOG_11385</name>
</gene>
<comment type="cofactor">
    <cofactor evidence="1 4">
        <name>a divalent metal cation</name>
        <dbReference type="ChEBI" id="CHEBI:60240"/>
    </cofactor>
</comment>
<comment type="caution">
    <text evidence="4">Lacks conserved residue(s) required for the propagation of feature annotation.</text>
</comment>
<dbReference type="PANTHER" id="PTHR43213">
    <property type="entry name" value="BIFUNCTIONAL DTTP/UTP PYROPHOSPHATASE/METHYLTRANSFERASE PROTEIN-RELATED"/>
    <property type="match status" value="1"/>
</dbReference>
<comment type="function">
    <text evidence="4">Nucleoside triphosphate pyrophosphatase that hydrolyzes dTTP and UTP. May have a dual role in cell division arrest and in preventing the incorporation of modified nucleotides into cellular nucleic acids.</text>
</comment>
<comment type="similarity">
    <text evidence="4">Belongs to the Maf family. YhdE subfamily.</text>
</comment>
<comment type="subcellular location">
    <subcellularLocation>
        <location evidence="4">Cytoplasm</location>
    </subcellularLocation>
</comment>
<evidence type="ECO:0000313" key="5">
    <source>
        <dbReference type="EMBL" id="MFC3853436.1"/>
    </source>
</evidence>
<dbReference type="PANTHER" id="PTHR43213:SF5">
    <property type="entry name" value="BIFUNCTIONAL DTTP_UTP PYROPHOSPHATASE_METHYLTRANSFERASE PROTEIN-RELATED"/>
    <property type="match status" value="1"/>
</dbReference>
<dbReference type="HAMAP" id="MF_00528">
    <property type="entry name" value="Maf"/>
    <property type="match status" value="1"/>
</dbReference>
<dbReference type="EC" id="3.6.1.9" evidence="4"/>
<dbReference type="Proteomes" id="UP001595617">
    <property type="component" value="Unassembled WGS sequence"/>
</dbReference>
<organism evidence="5 6">
    <name type="scientific">Saccharospirillum mangrovi</name>
    <dbReference type="NCBI Taxonomy" id="2161747"/>
    <lineage>
        <taxon>Bacteria</taxon>
        <taxon>Pseudomonadati</taxon>
        <taxon>Pseudomonadota</taxon>
        <taxon>Gammaproteobacteria</taxon>
        <taxon>Oceanospirillales</taxon>
        <taxon>Saccharospirillaceae</taxon>
        <taxon>Saccharospirillum</taxon>
    </lineage>
</organism>
<keyword evidence="3 4" id="KW-0546">Nucleotide metabolism</keyword>
<dbReference type="RefSeq" id="WP_380696588.1">
    <property type="nucleotide sequence ID" value="NZ_JBHRYR010000003.1"/>
</dbReference>
<dbReference type="NCBIfam" id="TIGR00172">
    <property type="entry name" value="maf"/>
    <property type="match status" value="1"/>
</dbReference>
<evidence type="ECO:0000256" key="4">
    <source>
        <dbReference type="HAMAP-Rule" id="MF_00528"/>
    </source>
</evidence>
<accession>A0ABV7ZYY1</accession>
<proteinExistence type="inferred from homology"/>
<keyword evidence="6" id="KW-1185">Reference proteome</keyword>
<dbReference type="SUPFAM" id="SSF52972">
    <property type="entry name" value="ITPase-like"/>
    <property type="match status" value="1"/>
</dbReference>
<feature type="site" description="Important for substrate specificity" evidence="4">
    <location>
        <position position="74"/>
    </location>
</feature>
<comment type="caution">
    <text evidence="5">The sequence shown here is derived from an EMBL/GenBank/DDBJ whole genome shotgun (WGS) entry which is preliminary data.</text>
</comment>
<dbReference type="EMBL" id="JBHRYR010000003">
    <property type="protein sequence ID" value="MFC3853436.1"/>
    <property type="molecule type" value="Genomic_DNA"/>
</dbReference>